<evidence type="ECO:0000256" key="4">
    <source>
        <dbReference type="ARBA" id="ARBA00021741"/>
    </source>
</evidence>
<evidence type="ECO:0000256" key="13">
    <source>
        <dbReference type="SAM" id="Phobius"/>
    </source>
</evidence>
<dbReference type="AlphaFoldDB" id="A0A6J2JL92"/>
<evidence type="ECO:0000256" key="10">
    <source>
        <dbReference type="ARBA" id="ARBA00022989"/>
    </source>
</evidence>
<dbReference type="FunFam" id="1.20.1280.290:FF:000004">
    <property type="entry name" value="Sugar transporter SWEET"/>
    <property type="match status" value="1"/>
</dbReference>
<keyword evidence="11" id="KW-0333">Golgi apparatus</keyword>
<proteinExistence type="inferred from homology"/>
<dbReference type="GO" id="GO:0051119">
    <property type="term" value="F:sugar transmembrane transporter activity"/>
    <property type="evidence" value="ECO:0007669"/>
    <property type="project" value="InterPro"/>
</dbReference>
<organism evidence="14 15">
    <name type="scientific">Bombyx mandarina</name>
    <name type="common">Wild silk moth</name>
    <name type="synonym">Wild silkworm</name>
    <dbReference type="NCBI Taxonomy" id="7092"/>
    <lineage>
        <taxon>Eukaryota</taxon>
        <taxon>Metazoa</taxon>
        <taxon>Ecdysozoa</taxon>
        <taxon>Arthropoda</taxon>
        <taxon>Hexapoda</taxon>
        <taxon>Insecta</taxon>
        <taxon>Pterygota</taxon>
        <taxon>Neoptera</taxon>
        <taxon>Endopterygota</taxon>
        <taxon>Lepidoptera</taxon>
        <taxon>Glossata</taxon>
        <taxon>Ditrysia</taxon>
        <taxon>Bombycoidea</taxon>
        <taxon>Bombycidae</taxon>
        <taxon>Bombycinae</taxon>
        <taxon>Bombyx</taxon>
    </lineage>
</organism>
<feature type="transmembrane region" description="Helical" evidence="13">
    <location>
        <begin position="12"/>
        <end position="29"/>
    </location>
</feature>
<sequence length="219" mass="24358">MHLSQIKDFVSSVAVTITILQFLSGILVCKQYVVNRTTAEASPLPFICGVMSAALWILYGLTKHDNKIVFVNVIGVTLMFAYTAVFYIFTFKKSSVLKQIFAMVAFIIFTLGYVSVEDDNELLLGRLGLLACSFTLLTIASPLSKLFYVLKVKCTECLPFPMILMSFFVSATWFLYGLIEEDVYITTPNFIGGTLAVLQLSLFLIFPSKPHGLTKSLLV</sequence>
<reference evidence="15" key="1">
    <citation type="submission" date="2025-08" db="UniProtKB">
        <authorList>
            <consortium name="RefSeq"/>
        </authorList>
    </citation>
    <scope>IDENTIFICATION</scope>
    <source>
        <tissue evidence="15">Silk gland</tissue>
    </source>
</reference>
<feature type="transmembrane region" description="Helical" evidence="13">
    <location>
        <begin position="127"/>
        <end position="148"/>
    </location>
</feature>
<dbReference type="GeneID" id="114243200"/>
<evidence type="ECO:0000256" key="8">
    <source>
        <dbReference type="ARBA" id="ARBA00022692"/>
    </source>
</evidence>
<dbReference type="Gene3D" id="1.20.1280.290">
    <property type="match status" value="2"/>
</dbReference>
<evidence type="ECO:0000256" key="11">
    <source>
        <dbReference type="ARBA" id="ARBA00023034"/>
    </source>
</evidence>
<dbReference type="CTD" id="35773"/>
<feature type="transmembrane region" description="Helical" evidence="13">
    <location>
        <begin position="41"/>
        <end position="62"/>
    </location>
</feature>
<dbReference type="InterPro" id="IPR047664">
    <property type="entry name" value="SWEET"/>
</dbReference>
<evidence type="ECO:0000313" key="14">
    <source>
        <dbReference type="Proteomes" id="UP000504629"/>
    </source>
</evidence>
<evidence type="ECO:0000256" key="3">
    <source>
        <dbReference type="ARBA" id="ARBA00007809"/>
    </source>
</evidence>
<evidence type="ECO:0000256" key="12">
    <source>
        <dbReference type="ARBA" id="ARBA00023136"/>
    </source>
</evidence>
<keyword evidence="12 13" id="KW-0472">Membrane</keyword>
<keyword evidence="6" id="KW-1003">Cell membrane</keyword>
<accession>A0A6J2JL92</accession>
<feature type="transmembrane region" description="Helical" evidence="13">
    <location>
        <begin position="185"/>
        <end position="206"/>
    </location>
</feature>
<evidence type="ECO:0000256" key="7">
    <source>
        <dbReference type="ARBA" id="ARBA00022597"/>
    </source>
</evidence>
<dbReference type="KEGG" id="bman:114243200"/>
<dbReference type="RefSeq" id="XP_028030401.1">
    <property type="nucleotide sequence ID" value="XM_028174600.1"/>
</dbReference>
<gene>
    <name evidence="15" type="primary">LOC114243200</name>
</gene>
<keyword evidence="14" id="KW-1185">Reference proteome</keyword>
<keyword evidence="7 15" id="KW-0762">Sugar transport</keyword>
<evidence type="ECO:0000256" key="1">
    <source>
        <dbReference type="ARBA" id="ARBA00004651"/>
    </source>
</evidence>
<dbReference type="OrthoDB" id="409725at2759"/>
<dbReference type="GO" id="GO:0005886">
    <property type="term" value="C:plasma membrane"/>
    <property type="evidence" value="ECO:0007669"/>
    <property type="project" value="UniProtKB-SubCell"/>
</dbReference>
<keyword evidence="5" id="KW-0813">Transport</keyword>
<comment type="similarity">
    <text evidence="3">Belongs to the SWEET sugar transporter family.</text>
</comment>
<dbReference type="Pfam" id="PF03083">
    <property type="entry name" value="MtN3_slv"/>
    <property type="match status" value="2"/>
</dbReference>
<keyword evidence="9" id="KW-0677">Repeat</keyword>
<comment type="subcellular location">
    <subcellularLocation>
        <location evidence="1">Cell membrane</location>
        <topology evidence="1">Multi-pass membrane protein</topology>
    </subcellularLocation>
    <subcellularLocation>
        <location evidence="2">Golgi apparatus membrane</location>
        <topology evidence="2">Multi-pass membrane protein</topology>
    </subcellularLocation>
</comment>
<feature type="transmembrane region" description="Helical" evidence="13">
    <location>
        <begin position="68"/>
        <end position="89"/>
    </location>
</feature>
<name>A0A6J2JL92_BOMMA</name>
<evidence type="ECO:0000256" key="9">
    <source>
        <dbReference type="ARBA" id="ARBA00022737"/>
    </source>
</evidence>
<protein>
    <recommendedName>
        <fullName evidence="4">Sugar transporter SWEET1</fullName>
    </recommendedName>
</protein>
<dbReference type="PANTHER" id="PTHR10791:SF112">
    <property type="entry name" value="SUGAR TRANSPORTER SWEET1"/>
    <property type="match status" value="1"/>
</dbReference>
<dbReference type="InterPro" id="IPR004316">
    <property type="entry name" value="SWEET_rpt"/>
</dbReference>
<keyword evidence="8 13" id="KW-0812">Transmembrane</keyword>
<dbReference type="GO" id="GO:0000139">
    <property type="term" value="C:Golgi membrane"/>
    <property type="evidence" value="ECO:0007669"/>
    <property type="project" value="UniProtKB-SubCell"/>
</dbReference>
<dbReference type="PANTHER" id="PTHR10791">
    <property type="entry name" value="RAG1-ACTIVATING PROTEIN 1"/>
    <property type="match status" value="1"/>
</dbReference>
<evidence type="ECO:0000256" key="6">
    <source>
        <dbReference type="ARBA" id="ARBA00022475"/>
    </source>
</evidence>
<feature type="transmembrane region" description="Helical" evidence="13">
    <location>
        <begin position="160"/>
        <end position="179"/>
    </location>
</feature>
<feature type="transmembrane region" description="Helical" evidence="13">
    <location>
        <begin position="96"/>
        <end position="115"/>
    </location>
</feature>
<keyword evidence="10 13" id="KW-1133">Transmembrane helix</keyword>
<evidence type="ECO:0000313" key="15">
    <source>
        <dbReference type="RefSeq" id="XP_028030401.1"/>
    </source>
</evidence>
<evidence type="ECO:0000256" key="2">
    <source>
        <dbReference type="ARBA" id="ARBA00004653"/>
    </source>
</evidence>
<evidence type="ECO:0000256" key="5">
    <source>
        <dbReference type="ARBA" id="ARBA00022448"/>
    </source>
</evidence>
<dbReference type="Proteomes" id="UP000504629">
    <property type="component" value="Unplaced"/>
</dbReference>